<accession>A0A101N1Y5</accession>
<protein>
    <recommendedName>
        <fullName evidence="3">DUF2255 domain-containing protein</fullName>
    </recommendedName>
</protein>
<evidence type="ECO:0008006" key="3">
    <source>
        <dbReference type="Google" id="ProtNLM"/>
    </source>
</evidence>
<name>A0A101N1Y5_9ACTN</name>
<dbReference type="EMBL" id="LMWM01000030">
    <property type="protein sequence ID" value="KUM85032.1"/>
    <property type="molecule type" value="Genomic_DNA"/>
</dbReference>
<dbReference type="Proteomes" id="UP000053039">
    <property type="component" value="Unassembled WGS sequence"/>
</dbReference>
<sequence>MRREEVATWTPEDQTLFSETYSLVLTAGDTDHPGVEVGMVVVAGELYVRAYRGVGSRWYRAARKHGHGTIRVGTVRHDVLLTTDGLERRAGLDAAFRTKYGSVAEARVASPEARAATIRIDPAATPAP</sequence>
<dbReference type="AlphaFoldDB" id="A0A101N1Y5"/>
<organism evidence="1 2">
    <name type="scientific">Streptomyces pseudovenezuelae</name>
    <dbReference type="NCBI Taxonomy" id="67350"/>
    <lineage>
        <taxon>Bacteria</taxon>
        <taxon>Bacillati</taxon>
        <taxon>Actinomycetota</taxon>
        <taxon>Actinomycetes</taxon>
        <taxon>Kitasatosporales</taxon>
        <taxon>Streptomycetaceae</taxon>
        <taxon>Streptomyces</taxon>
        <taxon>Streptomyces aurantiacus group</taxon>
    </lineage>
</organism>
<comment type="caution">
    <text evidence="1">The sequence shown here is derived from an EMBL/GenBank/DDBJ whole genome shotgun (WGS) entry which is preliminary data.</text>
</comment>
<gene>
    <name evidence="1" type="ORF">AQI94_29250</name>
</gene>
<evidence type="ECO:0000313" key="1">
    <source>
        <dbReference type="EMBL" id="KUM85032.1"/>
    </source>
</evidence>
<dbReference type="InterPro" id="IPR016888">
    <property type="entry name" value="UCP028498"/>
</dbReference>
<proteinExistence type="predicted"/>
<reference evidence="1 2" key="1">
    <citation type="submission" date="2015-10" db="EMBL/GenBank/DDBJ databases">
        <title>Draft genome sequence of Streptomyces pseudovenezuelae DSM 40212, type strain for the species Streptomyces pseudovenezuelae.</title>
        <authorList>
            <person name="Ruckert C."/>
            <person name="Winkler A."/>
            <person name="Kalinowski J."/>
            <person name="Kampfer P."/>
            <person name="Glaeser S."/>
        </authorList>
    </citation>
    <scope>NUCLEOTIDE SEQUENCE [LARGE SCALE GENOMIC DNA]</scope>
    <source>
        <strain evidence="1 2">DSM 40212</strain>
    </source>
</reference>
<evidence type="ECO:0000313" key="2">
    <source>
        <dbReference type="Proteomes" id="UP000053039"/>
    </source>
</evidence>
<dbReference type="Pfam" id="PF10012">
    <property type="entry name" value="DUF2255"/>
    <property type="match status" value="1"/>
</dbReference>